<organism evidence="2">
    <name type="scientific">Graphocephala atropunctata</name>
    <dbReference type="NCBI Taxonomy" id="36148"/>
    <lineage>
        <taxon>Eukaryota</taxon>
        <taxon>Metazoa</taxon>
        <taxon>Ecdysozoa</taxon>
        <taxon>Arthropoda</taxon>
        <taxon>Hexapoda</taxon>
        <taxon>Insecta</taxon>
        <taxon>Pterygota</taxon>
        <taxon>Neoptera</taxon>
        <taxon>Paraneoptera</taxon>
        <taxon>Hemiptera</taxon>
        <taxon>Auchenorrhyncha</taxon>
        <taxon>Membracoidea</taxon>
        <taxon>Cicadellidae</taxon>
        <taxon>Cicadellinae</taxon>
        <taxon>Cicadellini</taxon>
        <taxon>Graphocephala</taxon>
    </lineage>
</organism>
<dbReference type="EMBL" id="GEBQ01018037">
    <property type="protein sequence ID" value="JAT21940.1"/>
    <property type="molecule type" value="Transcribed_RNA"/>
</dbReference>
<protein>
    <submittedName>
        <fullName evidence="2">Uncharacterized protein</fullName>
    </submittedName>
</protein>
<evidence type="ECO:0000256" key="1">
    <source>
        <dbReference type="SAM" id="MobiDB-lite"/>
    </source>
</evidence>
<dbReference type="AlphaFoldDB" id="A0A1B6KM16"/>
<dbReference type="EMBL" id="GEBQ01027516">
    <property type="protein sequence ID" value="JAT12461.1"/>
    <property type="molecule type" value="Transcribed_RNA"/>
</dbReference>
<proteinExistence type="predicted"/>
<gene>
    <name evidence="2" type="ORF">g.45713</name>
    <name evidence="3" type="ORF">g.45715</name>
</gene>
<reference evidence="2" key="1">
    <citation type="submission" date="2015-11" db="EMBL/GenBank/DDBJ databases">
        <title>De novo transcriptome assembly of four potential Pierce s Disease insect vectors from Arizona vineyards.</title>
        <authorList>
            <person name="Tassone E.E."/>
        </authorList>
    </citation>
    <scope>NUCLEOTIDE SEQUENCE</scope>
</reference>
<name>A0A1B6KM16_9HEMI</name>
<feature type="region of interest" description="Disordered" evidence="1">
    <location>
        <begin position="196"/>
        <end position="223"/>
    </location>
</feature>
<sequence>ELGEALKSTMVFNGGDKEKSVKYWTCLITSCLRAKNPTFKSKIAPMLNEILKKLFGKNNRIGPDDVKGCQIVLESLAEVSCLQENLPILHCVDFLKQTNFSASQYPLSFKLRAIKLMVDKIPKGFMSKAMDQSDMLVKWSYRLLRTFFDDKDRASAKEIYDANPILIRDFLNFYDNTRSCSSRLIGNSWLDSFQTSGSQASDSGSDRGQRHPSQPGFHNDKSRLPDNIIQMISQQSFAPLILIRALNSCRLDEINTKNIFGAFKLAQDGVLRLKKTISLCSSDMIKERLNDVTISFMSMKVQEQIWEESFELFQLLHNVNPNTVQDFSNCRKTPASLVFLMIEVCLNAARLEKAVDIFTEYCLFEEDCLKWKVASSPADQSSWAEIISDIQIALDNLSSNSMMSFRLLKSIISHQDTFLKPLDITTLLNTSISTLLLEKIEAEAINLLEIVFNKGLLHEFRLTNPCLYRVLVILLVRRKDMWKAVQLMLKFKYRVSAYPRNFNFSTSELGLSAQRDAKEFEIKSCLTDEEIKVIIFHLMEKLNRNPSSNIRIIFKRAEMEDEMKEYIDDVDCSIQAAMERFKVELKRLVPKAGLMPGTSRNSLTIDKITLMI</sequence>
<evidence type="ECO:0000313" key="3">
    <source>
        <dbReference type="EMBL" id="JAT21940.1"/>
    </source>
</evidence>
<accession>A0A1B6KM16</accession>
<evidence type="ECO:0000313" key="2">
    <source>
        <dbReference type="EMBL" id="JAT12461.1"/>
    </source>
</evidence>
<feature type="non-terminal residue" evidence="2">
    <location>
        <position position="1"/>
    </location>
</feature>